<evidence type="ECO:0000313" key="3">
    <source>
        <dbReference type="Proteomes" id="UP000190460"/>
    </source>
</evidence>
<dbReference type="PANTHER" id="PTHR34504">
    <property type="entry name" value="ANTITOXIN HICB"/>
    <property type="match status" value="1"/>
</dbReference>
<organism evidence="2 3">
    <name type="scientific">Thiothrix eikelboomii</name>
    <dbReference type="NCBI Taxonomy" id="92487"/>
    <lineage>
        <taxon>Bacteria</taxon>
        <taxon>Pseudomonadati</taxon>
        <taxon>Pseudomonadota</taxon>
        <taxon>Gammaproteobacteria</taxon>
        <taxon>Thiotrichales</taxon>
        <taxon>Thiotrichaceae</taxon>
        <taxon>Thiothrix</taxon>
    </lineage>
</organism>
<dbReference type="Gene3D" id="3.30.160.250">
    <property type="match status" value="1"/>
</dbReference>
<reference evidence="2 3" key="1">
    <citation type="submission" date="2017-02" db="EMBL/GenBank/DDBJ databases">
        <authorList>
            <person name="Peterson S.W."/>
        </authorList>
    </citation>
    <scope>NUCLEOTIDE SEQUENCE [LARGE SCALE GENOMIC DNA]</scope>
    <source>
        <strain evidence="2 3">ATCC 49788</strain>
    </source>
</reference>
<keyword evidence="3" id="KW-1185">Reference proteome</keyword>
<dbReference type="EMBL" id="FUYB01000020">
    <property type="protein sequence ID" value="SKA91049.1"/>
    <property type="molecule type" value="Genomic_DNA"/>
</dbReference>
<dbReference type="Pfam" id="PF15919">
    <property type="entry name" value="HicB_lk_antitox"/>
    <property type="match status" value="1"/>
</dbReference>
<protein>
    <submittedName>
        <fullName evidence="2">Predicted nuclease of the RNAse H fold, HicB family</fullName>
    </submittedName>
</protein>
<dbReference type="OrthoDB" id="9807959at2"/>
<dbReference type="CDD" id="cd22231">
    <property type="entry name" value="RHH_NikR_HicB-like"/>
    <property type="match status" value="1"/>
</dbReference>
<dbReference type="InterPro" id="IPR051404">
    <property type="entry name" value="TA_system_antitoxin"/>
</dbReference>
<dbReference type="InterPro" id="IPR031807">
    <property type="entry name" value="HicB-like"/>
</dbReference>
<proteinExistence type="predicted"/>
<dbReference type="InterPro" id="IPR035069">
    <property type="entry name" value="TTHA1013/TTHA0281-like"/>
</dbReference>
<name>A0A1T4XNC7_9GAMM</name>
<feature type="domain" description="HicB-like antitoxin of toxin-antitoxin system" evidence="1">
    <location>
        <begin position="3"/>
        <end position="125"/>
    </location>
</feature>
<dbReference type="PANTHER" id="PTHR34504:SF2">
    <property type="entry name" value="UPF0150 PROTEIN SSL0259"/>
    <property type="match status" value="1"/>
</dbReference>
<dbReference type="AlphaFoldDB" id="A0A1T4XNC7"/>
<gene>
    <name evidence="2" type="ORF">SAMN02745130_03195</name>
</gene>
<dbReference type="RefSeq" id="WP_078923639.1">
    <property type="nucleotide sequence ID" value="NZ_FUYB01000020.1"/>
</dbReference>
<accession>A0A1T4XNC7</accession>
<evidence type="ECO:0000259" key="1">
    <source>
        <dbReference type="Pfam" id="PF15919"/>
    </source>
</evidence>
<sequence length="133" mass="14308">MRYPVVIHQEGDSAYGVTVPDIAGCFSAGDTLDEALQNTKESIESHLELLAEDGQVAPAATNIQQHKNNPDYQDGMWALVDIDVTPFTGKSEKVNVTLPALLIKKIDDAVTAGYGKNRSAFLADSALKYLSAI</sequence>
<dbReference type="Proteomes" id="UP000190460">
    <property type="component" value="Unassembled WGS sequence"/>
</dbReference>
<evidence type="ECO:0000313" key="2">
    <source>
        <dbReference type="EMBL" id="SKA91049.1"/>
    </source>
</evidence>
<dbReference type="SUPFAM" id="SSF143100">
    <property type="entry name" value="TTHA1013/TTHA0281-like"/>
    <property type="match status" value="1"/>
</dbReference>